<keyword evidence="3" id="KW-0238">DNA-binding</keyword>
<evidence type="ECO:0000256" key="5">
    <source>
        <dbReference type="ARBA" id="ARBA00023242"/>
    </source>
</evidence>
<evidence type="ECO:0000256" key="2">
    <source>
        <dbReference type="ARBA" id="ARBA00023015"/>
    </source>
</evidence>
<evidence type="ECO:0000313" key="8">
    <source>
        <dbReference type="Proteomes" id="UP000290289"/>
    </source>
</evidence>
<evidence type="ECO:0000256" key="1">
    <source>
        <dbReference type="ARBA" id="ARBA00004123"/>
    </source>
</evidence>
<name>A0A498I2F7_MALDO</name>
<dbReference type="SUPFAM" id="SSF55455">
    <property type="entry name" value="SRF-like"/>
    <property type="match status" value="1"/>
</dbReference>
<protein>
    <recommendedName>
        <fullName evidence="6">MADS-box domain-containing protein</fullName>
    </recommendedName>
</protein>
<sequence>MSDIRRSTLTLTKQKPKPRKIEIKKIENSGSLYVTFSKRKVGLFRKASTLSALYGAEVAVIIFSPHGKTYVFGHSSVDSVLSRLESTNTPLHGCQQNVSMHARVEDDNDVKSSIVESYSRVHWKS</sequence>
<dbReference type="GO" id="GO:0000978">
    <property type="term" value="F:RNA polymerase II cis-regulatory region sequence-specific DNA binding"/>
    <property type="evidence" value="ECO:0007669"/>
    <property type="project" value="TreeGrafter"/>
</dbReference>
<comment type="caution">
    <text evidence="7">The sequence shown here is derived from an EMBL/GenBank/DDBJ whole genome shotgun (WGS) entry which is preliminary data.</text>
</comment>
<gene>
    <name evidence="7" type="ORF">DVH24_019310</name>
</gene>
<feature type="domain" description="MADS-box" evidence="6">
    <location>
        <begin position="19"/>
        <end position="76"/>
    </location>
</feature>
<dbReference type="SMART" id="SM00432">
    <property type="entry name" value="MADS"/>
    <property type="match status" value="1"/>
</dbReference>
<dbReference type="PANTHER" id="PTHR11945:SF776">
    <property type="entry name" value="AGAMOUS-LIKE 50-RELATED"/>
    <property type="match status" value="1"/>
</dbReference>
<proteinExistence type="predicted"/>
<keyword evidence="2" id="KW-0805">Transcription regulation</keyword>
<dbReference type="Pfam" id="PF00319">
    <property type="entry name" value="SRF-TF"/>
    <property type="match status" value="1"/>
</dbReference>
<dbReference type="PROSITE" id="PS50066">
    <property type="entry name" value="MADS_BOX_2"/>
    <property type="match status" value="1"/>
</dbReference>
<dbReference type="InterPro" id="IPR036879">
    <property type="entry name" value="TF_MADSbox_sf"/>
</dbReference>
<evidence type="ECO:0000256" key="4">
    <source>
        <dbReference type="ARBA" id="ARBA00023163"/>
    </source>
</evidence>
<dbReference type="AlphaFoldDB" id="A0A498I2F7"/>
<keyword evidence="8" id="KW-1185">Reference proteome</keyword>
<accession>A0A498I2F7</accession>
<dbReference type="STRING" id="3750.A0A498I2F7"/>
<evidence type="ECO:0000256" key="3">
    <source>
        <dbReference type="ARBA" id="ARBA00023125"/>
    </source>
</evidence>
<comment type="subcellular location">
    <subcellularLocation>
        <location evidence="1">Nucleus</location>
    </subcellularLocation>
</comment>
<dbReference type="GO" id="GO:0000981">
    <property type="term" value="F:DNA-binding transcription factor activity, RNA polymerase II-specific"/>
    <property type="evidence" value="ECO:0007669"/>
    <property type="project" value="TreeGrafter"/>
</dbReference>
<dbReference type="Proteomes" id="UP000290289">
    <property type="component" value="Chromosome 14"/>
</dbReference>
<dbReference type="PANTHER" id="PTHR11945">
    <property type="entry name" value="MADS BOX PROTEIN"/>
    <property type="match status" value="1"/>
</dbReference>
<reference evidence="7 8" key="1">
    <citation type="submission" date="2018-10" db="EMBL/GenBank/DDBJ databases">
        <title>A high-quality apple genome assembly.</title>
        <authorList>
            <person name="Hu J."/>
        </authorList>
    </citation>
    <scope>NUCLEOTIDE SEQUENCE [LARGE SCALE GENOMIC DNA]</scope>
    <source>
        <strain evidence="8">cv. HFTH1</strain>
        <tissue evidence="7">Young leaf</tissue>
    </source>
</reference>
<evidence type="ECO:0000313" key="7">
    <source>
        <dbReference type="EMBL" id="RXH76422.1"/>
    </source>
</evidence>
<dbReference type="EMBL" id="RDQH01000340">
    <property type="protein sequence ID" value="RXH76422.1"/>
    <property type="molecule type" value="Genomic_DNA"/>
</dbReference>
<keyword evidence="4" id="KW-0804">Transcription</keyword>
<organism evidence="7 8">
    <name type="scientific">Malus domestica</name>
    <name type="common">Apple</name>
    <name type="synonym">Pyrus malus</name>
    <dbReference type="NCBI Taxonomy" id="3750"/>
    <lineage>
        <taxon>Eukaryota</taxon>
        <taxon>Viridiplantae</taxon>
        <taxon>Streptophyta</taxon>
        <taxon>Embryophyta</taxon>
        <taxon>Tracheophyta</taxon>
        <taxon>Spermatophyta</taxon>
        <taxon>Magnoliopsida</taxon>
        <taxon>eudicotyledons</taxon>
        <taxon>Gunneridae</taxon>
        <taxon>Pentapetalae</taxon>
        <taxon>rosids</taxon>
        <taxon>fabids</taxon>
        <taxon>Rosales</taxon>
        <taxon>Rosaceae</taxon>
        <taxon>Amygdaloideae</taxon>
        <taxon>Maleae</taxon>
        <taxon>Malus</taxon>
    </lineage>
</organism>
<dbReference type="GO" id="GO:0046983">
    <property type="term" value="F:protein dimerization activity"/>
    <property type="evidence" value="ECO:0007669"/>
    <property type="project" value="InterPro"/>
</dbReference>
<dbReference type="GO" id="GO:0005634">
    <property type="term" value="C:nucleus"/>
    <property type="evidence" value="ECO:0007669"/>
    <property type="project" value="UniProtKB-SubCell"/>
</dbReference>
<dbReference type="Gene3D" id="3.40.1810.10">
    <property type="entry name" value="Transcription factor, MADS-box"/>
    <property type="match status" value="1"/>
</dbReference>
<dbReference type="PRINTS" id="PR00404">
    <property type="entry name" value="MADSDOMAIN"/>
</dbReference>
<evidence type="ECO:0000259" key="6">
    <source>
        <dbReference type="PROSITE" id="PS50066"/>
    </source>
</evidence>
<keyword evidence="5" id="KW-0539">Nucleus</keyword>
<dbReference type="InterPro" id="IPR002100">
    <property type="entry name" value="TF_MADSbox"/>
</dbReference>